<gene>
    <name evidence="1" type="ORF">K469DRAFT_718675</name>
</gene>
<dbReference type="Proteomes" id="UP000800200">
    <property type="component" value="Unassembled WGS sequence"/>
</dbReference>
<name>A0A6A6ENJ4_9PEZI</name>
<dbReference type="EMBL" id="ML994616">
    <property type="protein sequence ID" value="KAF2191650.1"/>
    <property type="molecule type" value="Genomic_DNA"/>
</dbReference>
<evidence type="ECO:0000313" key="1">
    <source>
        <dbReference type="EMBL" id="KAF2191650.1"/>
    </source>
</evidence>
<proteinExistence type="predicted"/>
<protein>
    <submittedName>
        <fullName evidence="1">Uncharacterized protein</fullName>
    </submittedName>
</protein>
<accession>A0A6A6ENJ4</accession>
<dbReference type="AlphaFoldDB" id="A0A6A6ENJ4"/>
<keyword evidence="2" id="KW-1185">Reference proteome</keyword>
<evidence type="ECO:0000313" key="2">
    <source>
        <dbReference type="Proteomes" id="UP000800200"/>
    </source>
</evidence>
<reference evidence="1" key="1">
    <citation type="journal article" date="2020" name="Stud. Mycol.">
        <title>101 Dothideomycetes genomes: a test case for predicting lifestyles and emergence of pathogens.</title>
        <authorList>
            <person name="Haridas S."/>
            <person name="Albert R."/>
            <person name="Binder M."/>
            <person name="Bloem J."/>
            <person name="Labutti K."/>
            <person name="Salamov A."/>
            <person name="Andreopoulos B."/>
            <person name="Baker S."/>
            <person name="Barry K."/>
            <person name="Bills G."/>
            <person name="Bluhm B."/>
            <person name="Cannon C."/>
            <person name="Castanera R."/>
            <person name="Culley D."/>
            <person name="Daum C."/>
            <person name="Ezra D."/>
            <person name="Gonzalez J."/>
            <person name="Henrissat B."/>
            <person name="Kuo A."/>
            <person name="Liang C."/>
            <person name="Lipzen A."/>
            <person name="Lutzoni F."/>
            <person name="Magnuson J."/>
            <person name="Mondo S."/>
            <person name="Nolan M."/>
            <person name="Ohm R."/>
            <person name="Pangilinan J."/>
            <person name="Park H.-J."/>
            <person name="Ramirez L."/>
            <person name="Alfaro M."/>
            <person name="Sun H."/>
            <person name="Tritt A."/>
            <person name="Yoshinaga Y."/>
            <person name="Zwiers L.-H."/>
            <person name="Turgeon B."/>
            <person name="Goodwin S."/>
            <person name="Spatafora J."/>
            <person name="Crous P."/>
            <person name="Grigoriev I."/>
        </authorList>
    </citation>
    <scope>NUCLEOTIDE SEQUENCE</scope>
    <source>
        <strain evidence="1">CBS 207.26</strain>
    </source>
</reference>
<sequence length="52" mass="6145">MREHEDNCPWPKLTADLYNYLLLITPPNTATPSVYLDHYQNIIYPPSNYPNH</sequence>
<organism evidence="1 2">
    <name type="scientific">Zopfia rhizophila CBS 207.26</name>
    <dbReference type="NCBI Taxonomy" id="1314779"/>
    <lineage>
        <taxon>Eukaryota</taxon>
        <taxon>Fungi</taxon>
        <taxon>Dikarya</taxon>
        <taxon>Ascomycota</taxon>
        <taxon>Pezizomycotina</taxon>
        <taxon>Dothideomycetes</taxon>
        <taxon>Dothideomycetes incertae sedis</taxon>
        <taxon>Zopfiaceae</taxon>
        <taxon>Zopfia</taxon>
    </lineage>
</organism>